<dbReference type="Pfam" id="PF18052">
    <property type="entry name" value="Rx_N"/>
    <property type="match status" value="1"/>
</dbReference>
<keyword evidence="5" id="KW-0611">Plant defense</keyword>
<dbReference type="InterPro" id="IPR041118">
    <property type="entry name" value="Rx_N"/>
</dbReference>
<comment type="similarity">
    <text evidence="1">Belongs to the disease resistance NB-LRR family.</text>
</comment>
<dbReference type="GO" id="GO:0006952">
    <property type="term" value="P:defense response"/>
    <property type="evidence" value="ECO:0007669"/>
    <property type="project" value="UniProtKB-KW"/>
</dbReference>
<evidence type="ECO:0000259" key="8">
    <source>
        <dbReference type="Pfam" id="PF18052"/>
    </source>
</evidence>
<evidence type="ECO:0000256" key="6">
    <source>
        <dbReference type="ARBA" id="ARBA00022840"/>
    </source>
</evidence>
<evidence type="ECO:0000256" key="4">
    <source>
        <dbReference type="ARBA" id="ARBA00022741"/>
    </source>
</evidence>
<evidence type="ECO:0000256" key="3">
    <source>
        <dbReference type="ARBA" id="ARBA00022737"/>
    </source>
</evidence>
<keyword evidence="4" id="KW-0547">Nucleotide-binding</keyword>
<dbReference type="AlphaFoldDB" id="A0AAV5EKR5"/>
<dbReference type="Pfam" id="PF00931">
    <property type="entry name" value="NB-ARC"/>
    <property type="match status" value="1"/>
</dbReference>
<dbReference type="GO" id="GO:0043531">
    <property type="term" value="F:ADP binding"/>
    <property type="evidence" value="ECO:0007669"/>
    <property type="project" value="InterPro"/>
</dbReference>
<comment type="caution">
    <text evidence="9">The sequence shown here is derived from an EMBL/GenBank/DDBJ whole genome shotgun (WGS) entry which is preliminary data.</text>
</comment>
<keyword evidence="3" id="KW-0677">Repeat</keyword>
<evidence type="ECO:0000313" key="10">
    <source>
        <dbReference type="Proteomes" id="UP001054889"/>
    </source>
</evidence>
<dbReference type="Proteomes" id="UP001054889">
    <property type="component" value="Unassembled WGS sequence"/>
</dbReference>
<dbReference type="PANTHER" id="PTHR36766">
    <property type="entry name" value="PLANT BROAD-SPECTRUM MILDEW RESISTANCE PROTEIN RPW8"/>
    <property type="match status" value="1"/>
</dbReference>
<dbReference type="GO" id="GO:0005524">
    <property type="term" value="F:ATP binding"/>
    <property type="evidence" value="ECO:0007669"/>
    <property type="project" value="UniProtKB-KW"/>
</dbReference>
<dbReference type="InterPro" id="IPR002182">
    <property type="entry name" value="NB-ARC"/>
</dbReference>
<feature type="domain" description="NB-ARC" evidence="7">
    <location>
        <begin position="156"/>
        <end position="323"/>
    </location>
</feature>
<protein>
    <submittedName>
        <fullName evidence="9">Uncharacterized protein</fullName>
    </submittedName>
</protein>
<evidence type="ECO:0000256" key="2">
    <source>
        <dbReference type="ARBA" id="ARBA00022614"/>
    </source>
</evidence>
<proteinExistence type="inferred from homology"/>
<keyword evidence="2" id="KW-0433">Leucine-rich repeat</keyword>
<dbReference type="EMBL" id="BQKI01000076">
    <property type="protein sequence ID" value="GJN23954.1"/>
    <property type="molecule type" value="Genomic_DNA"/>
</dbReference>
<sequence>MAGVEGMMVSVVVKEAIQGLAAAAGGPMLNLWRSCKADMDEMRGTLILLEAGLRDAERRSGCEEAVLVWLRQLKSVARDISAALDEPPPPPWKVFAKFSLVNKIEGLKGKLKDVEAKRHIFGFSLQNSTINEDVDAKRETVALMDGGFTIVGRSGEKDEIIRCLFLSEESFAIIPIVGLGGIGKTSLAKLVFNDISMQDFERKAWVHVSQRFHLGRIAEAVVSQFEGTASASGYNSLQSLYNELEIISSGKNCLIVLDDLWESDIEMLRKLKLMLRCVNKGSLKVIVTTRNEEIAQEISTVCTYKLRPLSDENCWTVFKQTAFLRIDDEDLRVLEAVGKDIAKKCKGLPLAAHAIASMLHNKTVDFWKAARDRSSDPQPHWSTLFSKVTWVSSFHVGLAQNCQNGFAV</sequence>
<organism evidence="9 10">
    <name type="scientific">Eleusine coracana subsp. coracana</name>
    <dbReference type="NCBI Taxonomy" id="191504"/>
    <lineage>
        <taxon>Eukaryota</taxon>
        <taxon>Viridiplantae</taxon>
        <taxon>Streptophyta</taxon>
        <taxon>Embryophyta</taxon>
        <taxon>Tracheophyta</taxon>
        <taxon>Spermatophyta</taxon>
        <taxon>Magnoliopsida</taxon>
        <taxon>Liliopsida</taxon>
        <taxon>Poales</taxon>
        <taxon>Poaceae</taxon>
        <taxon>PACMAD clade</taxon>
        <taxon>Chloridoideae</taxon>
        <taxon>Cynodonteae</taxon>
        <taxon>Eleusininae</taxon>
        <taxon>Eleusine</taxon>
    </lineage>
</organism>
<dbReference type="PANTHER" id="PTHR36766:SF39">
    <property type="entry name" value="DISEASE RESISTANCE PROTEIN RGA3"/>
    <property type="match status" value="1"/>
</dbReference>
<reference evidence="9" key="1">
    <citation type="journal article" date="2018" name="DNA Res.">
        <title>Multiple hybrid de novo genome assembly of finger millet, an orphan allotetraploid crop.</title>
        <authorList>
            <person name="Hatakeyama M."/>
            <person name="Aluri S."/>
            <person name="Balachadran M.T."/>
            <person name="Sivarajan S.R."/>
            <person name="Patrignani A."/>
            <person name="Gruter S."/>
            <person name="Poveda L."/>
            <person name="Shimizu-Inatsugi R."/>
            <person name="Baeten J."/>
            <person name="Francoijs K.J."/>
            <person name="Nataraja K.N."/>
            <person name="Reddy Y.A.N."/>
            <person name="Phadnis S."/>
            <person name="Ravikumar R.L."/>
            <person name="Schlapbach R."/>
            <person name="Sreeman S.M."/>
            <person name="Shimizu K.K."/>
        </authorList>
    </citation>
    <scope>NUCLEOTIDE SEQUENCE</scope>
</reference>
<evidence type="ECO:0000259" key="7">
    <source>
        <dbReference type="Pfam" id="PF00931"/>
    </source>
</evidence>
<dbReference type="Gene3D" id="3.40.50.300">
    <property type="entry name" value="P-loop containing nucleotide triphosphate hydrolases"/>
    <property type="match status" value="1"/>
</dbReference>
<evidence type="ECO:0000256" key="5">
    <source>
        <dbReference type="ARBA" id="ARBA00022821"/>
    </source>
</evidence>
<feature type="domain" description="Disease resistance N-terminal" evidence="8">
    <location>
        <begin position="12"/>
        <end position="86"/>
    </location>
</feature>
<name>A0AAV5EKR5_ELECO</name>
<dbReference type="InterPro" id="IPR042197">
    <property type="entry name" value="Apaf_helical"/>
</dbReference>
<dbReference type="PRINTS" id="PR00364">
    <property type="entry name" value="DISEASERSIST"/>
</dbReference>
<evidence type="ECO:0000256" key="1">
    <source>
        <dbReference type="ARBA" id="ARBA00008894"/>
    </source>
</evidence>
<accession>A0AAV5EKR5</accession>
<dbReference type="SUPFAM" id="SSF52540">
    <property type="entry name" value="P-loop containing nucleoside triphosphate hydrolases"/>
    <property type="match status" value="1"/>
</dbReference>
<keyword evidence="6" id="KW-0067">ATP-binding</keyword>
<dbReference type="InterPro" id="IPR027417">
    <property type="entry name" value="P-loop_NTPase"/>
</dbReference>
<gene>
    <name evidence="9" type="primary">gb11655</name>
    <name evidence="9" type="ORF">PR202_gb11655</name>
</gene>
<dbReference type="Gene3D" id="1.10.8.430">
    <property type="entry name" value="Helical domain of apoptotic protease-activating factors"/>
    <property type="match status" value="1"/>
</dbReference>
<evidence type="ECO:0000313" key="9">
    <source>
        <dbReference type="EMBL" id="GJN23954.1"/>
    </source>
</evidence>
<dbReference type="Gene3D" id="1.20.5.4130">
    <property type="match status" value="1"/>
</dbReference>
<keyword evidence="10" id="KW-1185">Reference proteome</keyword>
<reference evidence="9" key="2">
    <citation type="submission" date="2021-12" db="EMBL/GenBank/DDBJ databases">
        <title>Resequencing data analysis of finger millet.</title>
        <authorList>
            <person name="Hatakeyama M."/>
            <person name="Aluri S."/>
            <person name="Balachadran M.T."/>
            <person name="Sivarajan S.R."/>
            <person name="Poveda L."/>
            <person name="Shimizu-Inatsugi R."/>
            <person name="Schlapbach R."/>
            <person name="Sreeman S.M."/>
            <person name="Shimizu K.K."/>
        </authorList>
    </citation>
    <scope>NUCLEOTIDE SEQUENCE</scope>
</reference>